<dbReference type="Pfam" id="PF00038">
    <property type="entry name" value="Filament"/>
    <property type="match status" value="1"/>
</dbReference>
<dbReference type="PROSITE" id="PS00226">
    <property type="entry name" value="IF_ROD_1"/>
    <property type="match status" value="1"/>
</dbReference>
<dbReference type="PROSITE" id="PS51842">
    <property type="entry name" value="IF_ROD_2"/>
    <property type="match status" value="1"/>
</dbReference>
<evidence type="ECO:0000313" key="7">
    <source>
        <dbReference type="Proteomes" id="UP000504632"/>
    </source>
</evidence>
<dbReference type="GO" id="GO:0019215">
    <property type="term" value="F:intermediate filament binding"/>
    <property type="evidence" value="ECO:0007669"/>
    <property type="project" value="TreeGrafter"/>
</dbReference>
<dbReference type="SUPFAM" id="SSF64593">
    <property type="entry name" value="Intermediate filament protein, coiled coil region"/>
    <property type="match status" value="2"/>
</dbReference>
<dbReference type="GO" id="GO:0017166">
    <property type="term" value="F:vinculin binding"/>
    <property type="evidence" value="ECO:0007669"/>
    <property type="project" value="TreeGrafter"/>
</dbReference>
<dbReference type="GO" id="GO:0005882">
    <property type="term" value="C:intermediate filament"/>
    <property type="evidence" value="ECO:0007669"/>
    <property type="project" value="UniProtKB-KW"/>
</dbReference>
<evidence type="ECO:0000256" key="1">
    <source>
        <dbReference type="ARBA" id="ARBA00022754"/>
    </source>
</evidence>
<feature type="region of interest" description="Disordered" evidence="5">
    <location>
        <begin position="805"/>
        <end position="828"/>
    </location>
</feature>
<dbReference type="AlphaFoldDB" id="A0A6J2UTU6"/>
<dbReference type="InterPro" id="IPR018039">
    <property type="entry name" value="IF_conserved"/>
</dbReference>
<dbReference type="GO" id="GO:0031443">
    <property type="term" value="P:fast-twitch skeletal muscle fiber contraction"/>
    <property type="evidence" value="ECO:0007669"/>
    <property type="project" value="TreeGrafter"/>
</dbReference>
<dbReference type="PANTHER" id="PTHR47136:SF1">
    <property type="entry name" value="SYNEMIN"/>
    <property type="match status" value="1"/>
</dbReference>
<feature type="compositionally biased region" description="Low complexity" evidence="5">
    <location>
        <begin position="420"/>
        <end position="431"/>
    </location>
</feature>
<dbReference type="RefSeq" id="XP_030622747.1">
    <property type="nucleotide sequence ID" value="XM_030766887.1"/>
</dbReference>
<feature type="compositionally biased region" description="Basic and acidic residues" evidence="5">
    <location>
        <begin position="432"/>
        <end position="445"/>
    </location>
</feature>
<evidence type="ECO:0000256" key="3">
    <source>
        <dbReference type="RuleBase" id="RU000685"/>
    </source>
</evidence>
<dbReference type="OrthoDB" id="9949055at2759"/>
<dbReference type="CTD" id="23336"/>
<dbReference type="InterPro" id="IPR039008">
    <property type="entry name" value="IF_rod_dom"/>
</dbReference>
<keyword evidence="1 3" id="KW-0403">Intermediate filament</keyword>
<accession>A0A6J2UTU6</accession>
<dbReference type="GO" id="GO:0005200">
    <property type="term" value="F:structural constituent of cytoskeleton"/>
    <property type="evidence" value="ECO:0007669"/>
    <property type="project" value="InterPro"/>
</dbReference>
<evidence type="ECO:0000259" key="6">
    <source>
        <dbReference type="PROSITE" id="PS51842"/>
    </source>
</evidence>
<feature type="coiled-coil region" evidence="4">
    <location>
        <begin position="111"/>
        <end position="145"/>
    </location>
</feature>
<dbReference type="SMART" id="SM01391">
    <property type="entry name" value="Filament"/>
    <property type="match status" value="1"/>
</dbReference>
<feature type="coiled-coil region" evidence="4">
    <location>
        <begin position="195"/>
        <end position="282"/>
    </location>
</feature>
<dbReference type="GO" id="GO:0042383">
    <property type="term" value="C:sarcolemma"/>
    <property type="evidence" value="ECO:0007669"/>
    <property type="project" value="TreeGrafter"/>
</dbReference>
<evidence type="ECO:0000256" key="4">
    <source>
        <dbReference type="SAM" id="Coils"/>
    </source>
</evidence>
<dbReference type="GO" id="GO:0060053">
    <property type="term" value="C:neurofilament cytoskeleton"/>
    <property type="evidence" value="ECO:0007669"/>
    <property type="project" value="TreeGrafter"/>
</dbReference>
<dbReference type="Gene3D" id="1.20.5.1160">
    <property type="entry name" value="Vasodilator-stimulated phosphoprotein"/>
    <property type="match status" value="1"/>
</dbReference>
<organism evidence="7 8">
    <name type="scientific">Chanos chanos</name>
    <name type="common">Milkfish</name>
    <name type="synonym">Mugil chanos</name>
    <dbReference type="NCBI Taxonomy" id="29144"/>
    <lineage>
        <taxon>Eukaryota</taxon>
        <taxon>Metazoa</taxon>
        <taxon>Chordata</taxon>
        <taxon>Craniata</taxon>
        <taxon>Vertebrata</taxon>
        <taxon>Euteleostomi</taxon>
        <taxon>Actinopterygii</taxon>
        <taxon>Neopterygii</taxon>
        <taxon>Teleostei</taxon>
        <taxon>Ostariophysi</taxon>
        <taxon>Gonorynchiformes</taxon>
        <taxon>Chanidae</taxon>
        <taxon>Chanos</taxon>
    </lineage>
</organism>
<keyword evidence="2 4" id="KW-0175">Coiled coil</keyword>
<dbReference type="GO" id="GO:0043034">
    <property type="term" value="C:costamere"/>
    <property type="evidence" value="ECO:0007669"/>
    <property type="project" value="TreeGrafter"/>
</dbReference>
<comment type="similarity">
    <text evidence="3">Belongs to the intermediate filament family.</text>
</comment>
<reference evidence="8" key="1">
    <citation type="submission" date="2025-08" db="UniProtKB">
        <authorList>
            <consortium name="RefSeq"/>
        </authorList>
    </citation>
    <scope>IDENTIFICATION</scope>
</reference>
<dbReference type="GO" id="GO:0045104">
    <property type="term" value="P:intermediate filament cytoskeleton organization"/>
    <property type="evidence" value="ECO:0007669"/>
    <property type="project" value="InterPro"/>
</dbReference>
<dbReference type="InterPro" id="IPR030634">
    <property type="entry name" value="SYNM"/>
</dbReference>
<name>A0A6J2UTU6_CHACN</name>
<feature type="region of interest" description="Disordered" evidence="5">
    <location>
        <begin position="531"/>
        <end position="552"/>
    </location>
</feature>
<dbReference type="InParanoid" id="A0A6J2UTU6"/>
<keyword evidence="7" id="KW-1185">Reference proteome</keyword>
<gene>
    <name evidence="8" type="primary">synm</name>
</gene>
<protein>
    <submittedName>
        <fullName evidence="8">Synemin</fullName>
    </submittedName>
</protein>
<feature type="compositionally biased region" description="Basic and acidic residues" evidence="5">
    <location>
        <begin position="452"/>
        <end position="468"/>
    </location>
</feature>
<feature type="compositionally biased region" description="Polar residues" evidence="5">
    <location>
        <begin position="752"/>
        <end position="770"/>
    </location>
</feature>
<dbReference type="GeneID" id="115806144"/>
<feature type="coiled-coil region" evidence="4">
    <location>
        <begin position="15"/>
        <end position="49"/>
    </location>
</feature>
<feature type="compositionally biased region" description="Basic and acidic residues" evidence="5">
    <location>
        <begin position="805"/>
        <end position="821"/>
    </location>
</feature>
<evidence type="ECO:0000256" key="5">
    <source>
        <dbReference type="SAM" id="MobiDB-lite"/>
    </source>
</evidence>
<dbReference type="Proteomes" id="UP000504632">
    <property type="component" value="Chromosome 2"/>
</dbReference>
<dbReference type="GO" id="GO:0008307">
    <property type="term" value="F:structural constituent of muscle"/>
    <property type="evidence" value="ECO:0007669"/>
    <property type="project" value="InterPro"/>
</dbReference>
<feature type="domain" description="IF rod" evidence="6">
    <location>
        <begin position="11"/>
        <end position="318"/>
    </location>
</feature>
<sequence length="1084" mass="122750">MFHPRRPFESEKLQLQELNHRLGQYLSRAKQLEQENAYLITEINKIRQDKSLQWENRNLAELREMRRMVEQLSFEKCNAEMEREKLRREIQIIQAMRSDVSKVNQGIDGELKGCERQLNQACQSNSALEQRLIELENEYKFLEDAHRQEITHFRSQVHSRVVPIATQTYHELPAVTMEEIQEYAQNLSESWMETFEIYRQRVEEIEESIKADQARLEDINREKMEYATELNKLRAEIEKQSKIQLTLEDQLIHMQENFRGEIDQYQMIIEELEHERSLLANTISERLKDHQELLQVKMGLGLEVAAYRALLEEEGRHAQMRADQRSRERIIDIKMPSQPYTPKVSSLSSVWPDLKSHFTLTTGRSARYMEPVSSIRTSAVSSQSDSRGTRIVPIKMTNQAQKSREARRDMISFTKASQEASAKVSKVGVSSTEKKKEVVGERSVEIKQGSQDTKDSLYRGQSRKEERFSPTATSTTEHKSVKVVSPPMMSLDNGVIKEGEVKVSDKRDYWMDGKKESDRTKTTLKQEETQNIRKEESKYEVQMDSKESGNVQPKVFTGEKKVLDSVAVEEIIEKVMKPAGLDSKLSASSDPKITYHVEKTEQEDGTTKTQIVLQSKVEEELDLSEDSALDELLSKGVKKVTLEGIKGTPTGNVIENLLSLGLKAGESLENKLVNVEIIEEPVESQSEEEIEVEAKSKPTFSQPSSMFFQIEELESDPQTIKHHGSSSEAMTASMTARGSVQVQECSRDTDSPYYSQGQESQEYFVSTPEENLSEAEEGGGFVSCGRYGVVDDLSDERYYQEEGLLMKKGHDDESDSYRESPDYIQTDHSFSRESFPECIIEEEVRVSPTVQQTVLDLLKEESLDPKQQLKGALEQLQGTVSGVLKEELSFFTKGSEDSDNLAVDIKKVEETSENGKTTIVAELSVSQTLEDSGLLQDQRDDLSEDQILAALRTKPGLHEALSGGAGGSYSVRVTKEEIQTEGMPSVSGREESTAWSTTEHIKLGPTEKTFTFQMDANSGSMGTASGVSPDVQGISIQEQRSAGASVKDLDEFGQVFHSHQFDPPLKVSHEKRVATVYLESTKNE</sequence>
<dbReference type="Gene3D" id="1.20.5.170">
    <property type="match status" value="1"/>
</dbReference>
<feature type="compositionally biased region" description="Basic and acidic residues" evidence="5">
    <location>
        <begin position="531"/>
        <end position="547"/>
    </location>
</feature>
<evidence type="ECO:0000256" key="2">
    <source>
        <dbReference type="ARBA" id="ARBA00023054"/>
    </source>
</evidence>
<feature type="region of interest" description="Disordered" evidence="5">
    <location>
        <begin position="416"/>
        <end position="481"/>
    </location>
</feature>
<dbReference type="PANTHER" id="PTHR47136">
    <property type="entry name" value="SYNEMIN"/>
    <property type="match status" value="1"/>
</dbReference>
<proteinExistence type="inferred from homology"/>
<feature type="region of interest" description="Disordered" evidence="5">
    <location>
        <begin position="748"/>
        <end position="778"/>
    </location>
</feature>
<evidence type="ECO:0000313" key="8">
    <source>
        <dbReference type="RefSeq" id="XP_030622747.1"/>
    </source>
</evidence>